<accession>F3PWJ9</accession>
<proteinExistence type="predicted"/>
<sequence>MCRELITVVTISFNAGSSIRKTMESVLAQTYRPLEYIIVDGGSSDNTMEIVKELEPDFRNRGIAFRSLSERDKGIYDAMNKGIQLASGRWINFMNSGDVFCNKNVISGLFSFDLCADVKLLYGDTLRVKSYAVVPSKGSVPEVTPLRMPACHQAMFADVAEMKKNLFDLSYHLAADYHFVYNLYRRGARLQYIPMDVALCEAVDGVSSVYKLEVKSECARIRGIDKTFKWRLFFLRKKISFRVQKAIEKLIPSRYLLEVKKANRKRLEARTRSMDAHR</sequence>
<dbReference type="STRING" id="763034.HMPREF9446_03135"/>
<gene>
    <name evidence="2" type="ORF">HMPREF9446_03135</name>
</gene>
<dbReference type="CDD" id="cd06433">
    <property type="entry name" value="GT_2_WfgS_like"/>
    <property type="match status" value="1"/>
</dbReference>
<dbReference type="PANTHER" id="PTHR22916:SF67">
    <property type="entry name" value="COLANIC ACID BIOSYNTHESIS GLYCOSYL TRANSFERASE WCAE-RELATED"/>
    <property type="match status" value="1"/>
</dbReference>
<name>F3PWJ9_9BACE</name>
<keyword evidence="2" id="KW-0808">Transferase</keyword>
<dbReference type="Proteomes" id="UP000003416">
    <property type="component" value="Unassembled WGS sequence"/>
</dbReference>
<dbReference type="AlphaFoldDB" id="F3PWJ9"/>
<dbReference type="GeneID" id="86050545"/>
<dbReference type="PANTHER" id="PTHR22916">
    <property type="entry name" value="GLYCOSYLTRANSFERASE"/>
    <property type="match status" value="1"/>
</dbReference>
<dbReference type="eggNOG" id="COG1216">
    <property type="taxonomic scope" value="Bacteria"/>
</dbReference>
<feature type="domain" description="Glycosyltransferase 2-like" evidence="1">
    <location>
        <begin position="7"/>
        <end position="107"/>
    </location>
</feature>
<protein>
    <submittedName>
        <fullName evidence="2">Glycosyltransferase, group 2 family protein</fullName>
    </submittedName>
</protein>
<dbReference type="Pfam" id="PF00535">
    <property type="entry name" value="Glycos_transf_2"/>
    <property type="match status" value="1"/>
</dbReference>
<organism evidence="2 3">
    <name type="scientific">Bacteroides fluxus YIT 12057</name>
    <dbReference type="NCBI Taxonomy" id="763034"/>
    <lineage>
        <taxon>Bacteria</taxon>
        <taxon>Pseudomonadati</taxon>
        <taxon>Bacteroidota</taxon>
        <taxon>Bacteroidia</taxon>
        <taxon>Bacteroidales</taxon>
        <taxon>Bacteroidaceae</taxon>
        <taxon>Bacteroides</taxon>
    </lineage>
</organism>
<comment type="caution">
    <text evidence="2">The sequence shown here is derived from an EMBL/GenBank/DDBJ whole genome shotgun (WGS) entry which is preliminary data.</text>
</comment>
<dbReference type="SUPFAM" id="SSF53448">
    <property type="entry name" value="Nucleotide-diphospho-sugar transferases"/>
    <property type="match status" value="1"/>
</dbReference>
<dbReference type="HOGENOM" id="CLU_025996_21_1_10"/>
<reference evidence="2 3" key="1">
    <citation type="submission" date="2011-02" db="EMBL/GenBank/DDBJ databases">
        <authorList>
            <person name="Weinstock G."/>
            <person name="Sodergren E."/>
            <person name="Clifton S."/>
            <person name="Fulton L."/>
            <person name="Fulton B."/>
            <person name="Courtney L."/>
            <person name="Fronick C."/>
            <person name="Harrison M."/>
            <person name="Strong C."/>
            <person name="Farmer C."/>
            <person name="Delahaunty K."/>
            <person name="Markovic C."/>
            <person name="Hall O."/>
            <person name="Minx P."/>
            <person name="Tomlinson C."/>
            <person name="Mitreva M."/>
            <person name="Hou S."/>
            <person name="Chen J."/>
            <person name="Wollam A."/>
            <person name="Pepin K.H."/>
            <person name="Johnson M."/>
            <person name="Bhonagiri V."/>
            <person name="Zhang X."/>
            <person name="Suruliraj S."/>
            <person name="Warren W."/>
            <person name="Chinwalla A."/>
            <person name="Mardis E.R."/>
            <person name="Wilson R.K."/>
        </authorList>
    </citation>
    <scope>NUCLEOTIDE SEQUENCE [LARGE SCALE GENOMIC DNA]</scope>
    <source>
        <strain evidence="2 3">YIT 12057</strain>
    </source>
</reference>
<dbReference type="InterPro" id="IPR001173">
    <property type="entry name" value="Glyco_trans_2-like"/>
</dbReference>
<dbReference type="InterPro" id="IPR029044">
    <property type="entry name" value="Nucleotide-diphossugar_trans"/>
</dbReference>
<dbReference type="RefSeq" id="WP_009126356.1">
    <property type="nucleotide sequence ID" value="NZ_GL882689.1"/>
</dbReference>
<dbReference type="Gene3D" id="3.90.550.10">
    <property type="entry name" value="Spore Coat Polysaccharide Biosynthesis Protein SpsA, Chain A"/>
    <property type="match status" value="1"/>
</dbReference>
<keyword evidence="3" id="KW-1185">Reference proteome</keyword>
<evidence type="ECO:0000259" key="1">
    <source>
        <dbReference type="Pfam" id="PF00535"/>
    </source>
</evidence>
<dbReference type="GO" id="GO:0016758">
    <property type="term" value="F:hexosyltransferase activity"/>
    <property type="evidence" value="ECO:0007669"/>
    <property type="project" value="UniProtKB-ARBA"/>
</dbReference>
<evidence type="ECO:0000313" key="3">
    <source>
        <dbReference type="Proteomes" id="UP000003416"/>
    </source>
</evidence>
<evidence type="ECO:0000313" key="2">
    <source>
        <dbReference type="EMBL" id="EGF51928.1"/>
    </source>
</evidence>
<dbReference type="EMBL" id="AFBN01000096">
    <property type="protein sequence ID" value="EGF51928.1"/>
    <property type="molecule type" value="Genomic_DNA"/>
</dbReference>